<protein>
    <recommendedName>
        <fullName evidence="4">SOUL heme-binding protein</fullName>
    </recommendedName>
</protein>
<dbReference type="InterPro" id="IPR011256">
    <property type="entry name" value="Reg_factor_effector_dom_sf"/>
</dbReference>
<dbReference type="PANTHER" id="PTHR11220:SF58">
    <property type="entry name" value="SOUL HEME-BINDING FAMILY PROTEIN"/>
    <property type="match status" value="1"/>
</dbReference>
<keyword evidence="3" id="KW-1185">Reference proteome</keyword>
<comment type="similarity">
    <text evidence="1">Belongs to the HEBP family.</text>
</comment>
<sequence length="162" mass="18505">MHVEQPVYQVIYHTPEYELRKYGPQVRATFYQDDQHSEKSQFMVVARYIFGSNKGSNGEKEVISMTAPVLMDSADKESRSMSFIMPSKYRTTADLPKPLDPRVVLEDVGETTMAAVTFSGMMNEDKCKQLESKLREDCKKDGIVLDVGDKSHIRSELEPIFK</sequence>
<dbReference type="SUPFAM" id="SSF55136">
    <property type="entry name" value="Probable bacterial effector-binding domain"/>
    <property type="match status" value="1"/>
</dbReference>
<reference evidence="2 3" key="1">
    <citation type="journal article" date="2019" name="Sci. Rep.">
        <title>Comparative genomics of chytrid fungi reveal insights into the obligate biotrophic and pathogenic lifestyle of Synchytrium endobioticum.</title>
        <authorList>
            <person name="van de Vossenberg B.T.L.H."/>
            <person name="Warris S."/>
            <person name="Nguyen H.D.T."/>
            <person name="van Gent-Pelzer M.P.E."/>
            <person name="Joly D.L."/>
            <person name="van de Geest H.C."/>
            <person name="Bonants P.J.M."/>
            <person name="Smith D.S."/>
            <person name="Levesque C.A."/>
            <person name="van der Lee T.A.J."/>
        </authorList>
    </citation>
    <scope>NUCLEOTIDE SEQUENCE [LARGE SCALE GENOMIC DNA]</scope>
    <source>
        <strain evidence="2 3">JEL517</strain>
    </source>
</reference>
<proteinExistence type="inferred from homology"/>
<evidence type="ECO:0000313" key="2">
    <source>
        <dbReference type="EMBL" id="TPX35447.1"/>
    </source>
</evidence>
<dbReference type="PANTHER" id="PTHR11220">
    <property type="entry name" value="HEME-BINDING PROTEIN-RELATED"/>
    <property type="match status" value="1"/>
</dbReference>
<dbReference type="InterPro" id="IPR006917">
    <property type="entry name" value="SOUL_heme-bd"/>
</dbReference>
<dbReference type="Pfam" id="PF04832">
    <property type="entry name" value="SOUL"/>
    <property type="match status" value="1"/>
</dbReference>
<dbReference type="EMBL" id="QEAO01000008">
    <property type="protein sequence ID" value="TPX35447.1"/>
    <property type="molecule type" value="Genomic_DNA"/>
</dbReference>
<evidence type="ECO:0008006" key="4">
    <source>
        <dbReference type="Google" id="ProtNLM"/>
    </source>
</evidence>
<dbReference type="OrthoDB" id="6424451at2759"/>
<accession>A0A507C2U4</accession>
<dbReference type="Gene3D" id="3.20.80.10">
    <property type="entry name" value="Regulatory factor, effector binding domain"/>
    <property type="match status" value="1"/>
</dbReference>
<dbReference type="AlphaFoldDB" id="A0A507C2U4"/>
<evidence type="ECO:0000313" key="3">
    <source>
        <dbReference type="Proteomes" id="UP000319731"/>
    </source>
</evidence>
<name>A0A507C2U4_9FUNG</name>
<gene>
    <name evidence="2" type="ORF">SmJEL517_g02184</name>
</gene>
<dbReference type="Proteomes" id="UP000319731">
    <property type="component" value="Unassembled WGS sequence"/>
</dbReference>
<comment type="caution">
    <text evidence="2">The sequence shown here is derived from an EMBL/GenBank/DDBJ whole genome shotgun (WGS) entry which is preliminary data.</text>
</comment>
<dbReference type="RefSeq" id="XP_031025920.1">
    <property type="nucleotide sequence ID" value="XM_031168112.1"/>
</dbReference>
<organism evidence="2 3">
    <name type="scientific">Synchytrium microbalum</name>
    <dbReference type="NCBI Taxonomy" id="1806994"/>
    <lineage>
        <taxon>Eukaryota</taxon>
        <taxon>Fungi</taxon>
        <taxon>Fungi incertae sedis</taxon>
        <taxon>Chytridiomycota</taxon>
        <taxon>Chytridiomycota incertae sedis</taxon>
        <taxon>Chytridiomycetes</taxon>
        <taxon>Synchytriales</taxon>
        <taxon>Synchytriaceae</taxon>
        <taxon>Synchytrium</taxon>
    </lineage>
</organism>
<evidence type="ECO:0000256" key="1">
    <source>
        <dbReference type="ARBA" id="ARBA00009817"/>
    </source>
</evidence>
<dbReference type="GeneID" id="42003409"/>